<evidence type="ECO:0000256" key="5">
    <source>
        <dbReference type="ARBA" id="ARBA00023180"/>
    </source>
</evidence>
<dbReference type="InterPro" id="IPR032861">
    <property type="entry name" value="TAXi_N"/>
</dbReference>
<dbReference type="OMA" id="LCETGSF"/>
<comment type="similarity">
    <text evidence="1">Belongs to the peptidase A1 family.</text>
</comment>
<dbReference type="FunFam" id="2.40.70.10:FF:000162">
    <property type="entry name" value="Aspartic proteinase nepenthesin-1"/>
    <property type="match status" value="1"/>
</dbReference>
<feature type="signal peptide" evidence="6">
    <location>
        <begin position="1"/>
        <end position="24"/>
    </location>
</feature>
<evidence type="ECO:0000256" key="4">
    <source>
        <dbReference type="ARBA" id="ARBA00022801"/>
    </source>
</evidence>
<dbReference type="PANTHER" id="PTHR47967:SF50">
    <property type="entry name" value="PEPTIDASE A1 DOMAIN-CONTAINING PROTEIN"/>
    <property type="match status" value="1"/>
</dbReference>
<keyword evidence="3" id="KW-0064">Aspartyl protease</keyword>
<dbReference type="eggNOG" id="KOG1339">
    <property type="taxonomic scope" value="Eukaryota"/>
</dbReference>
<dbReference type="InterPro" id="IPR051708">
    <property type="entry name" value="Plant_Aspart_Prot_A1"/>
</dbReference>
<dbReference type="GO" id="GO:0006508">
    <property type="term" value="P:proteolysis"/>
    <property type="evidence" value="ECO:0007669"/>
    <property type="project" value="UniProtKB-KW"/>
</dbReference>
<gene>
    <name evidence="8" type="ORF">SORBI_3007G154300</name>
</gene>
<sequence length="445" mass="48263">MAPSSTFILLLATFLVSLAAPSDASTFDLRAKLNHPYAGSLLSNHDMLRDAARASKARRAWNAASRVARASNYGTIVPMPIRPFGRLHHTLTVSIGTPPQPRTLILDTGSDLIWTQCKLFDTRQHREKPLYDPAKSSSFAAAPCDGRLCETGSFNTKNCSRNKCIYTYNYGSATTKGELASETFTFGEHRRVSVSLDFGCGKLTSGSLPGASGILGISPDRLSLVSQLQIPRFSYCLTPFLDRNTTSHIFFGAMADLSKYRTTGPIQTTSLVTNPDGSNYYYYVPLIGISVGTKRLNVPVSSFAIGRDGSGGTFVDSGDTTGMLPSVVMEALKEAMVEAVKLPVVNATDHGYEYELCFQLPRNGGGAVETAVQVPPLVYHFDGGAAMLLRRDSYMVEVSAGRMCLVISSGARGAIIGNYQQQNMHVLFDVENHEFSFAPTQCNQI</sequence>
<dbReference type="CDD" id="cd05476">
    <property type="entry name" value="pepsin_A_like_plant"/>
    <property type="match status" value="1"/>
</dbReference>
<keyword evidence="2" id="KW-0645">Protease</keyword>
<evidence type="ECO:0000313" key="9">
    <source>
        <dbReference type="Proteomes" id="UP000000768"/>
    </source>
</evidence>
<dbReference type="InterPro" id="IPR032799">
    <property type="entry name" value="TAXi_C"/>
</dbReference>
<proteinExistence type="inferred from homology"/>
<dbReference type="InterPro" id="IPR033121">
    <property type="entry name" value="PEPTIDASE_A1"/>
</dbReference>
<dbReference type="STRING" id="4558.A0A1Z5RA28"/>
<evidence type="ECO:0000256" key="2">
    <source>
        <dbReference type="ARBA" id="ARBA00022670"/>
    </source>
</evidence>
<reference evidence="8 9" key="1">
    <citation type="journal article" date="2009" name="Nature">
        <title>The Sorghum bicolor genome and the diversification of grasses.</title>
        <authorList>
            <person name="Paterson A.H."/>
            <person name="Bowers J.E."/>
            <person name="Bruggmann R."/>
            <person name="Dubchak I."/>
            <person name="Grimwood J."/>
            <person name="Gundlach H."/>
            <person name="Haberer G."/>
            <person name="Hellsten U."/>
            <person name="Mitros T."/>
            <person name="Poliakov A."/>
            <person name="Schmutz J."/>
            <person name="Spannagl M."/>
            <person name="Tang H."/>
            <person name="Wang X."/>
            <person name="Wicker T."/>
            <person name="Bharti A.K."/>
            <person name="Chapman J."/>
            <person name="Feltus F.A."/>
            <person name="Gowik U."/>
            <person name="Grigoriev I.V."/>
            <person name="Lyons E."/>
            <person name="Maher C.A."/>
            <person name="Martis M."/>
            <person name="Narechania A."/>
            <person name="Otillar R.P."/>
            <person name="Penning B.W."/>
            <person name="Salamov A.A."/>
            <person name="Wang Y."/>
            <person name="Zhang L."/>
            <person name="Carpita N.C."/>
            <person name="Freeling M."/>
            <person name="Gingle A.R."/>
            <person name="Hash C.T."/>
            <person name="Keller B."/>
            <person name="Klein P."/>
            <person name="Kresovich S."/>
            <person name="McCann M.C."/>
            <person name="Ming R."/>
            <person name="Peterson D.G."/>
            <person name="Mehboob-ur-Rahman"/>
            <person name="Ware D."/>
            <person name="Westhoff P."/>
            <person name="Mayer K.F."/>
            <person name="Messing J."/>
            <person name="Rokhsar D.S."/>
        </authorList>
    </citation>
    <scope>NUCLEOTIDE SEQUENCE [LARGE SCALE GENOMIC DNA]</scope>
    <source>
        <strain evidence="9">cv. BTx623</strain>
    </source>
</reference>
<dbReference type="AlphaFoldDB" id="A0A1Z5RA28"/>
<dbReference type="Proteomes" id="UP000000768">
    <property type="component" value="Chromosome 7"/>
</dbReference>
<feature type="domain" description="Peptidase A1" evidence="7">
    <location>
        <begin position="89"/>
        <end position="438"/>
    </location>
</feature>
<dbReference type="InterPro" id="IPR021109">
    <property type="entry name" value="Peptidase_aspartic_dom_sf"/>
</dbReference>
<dbReference type="PROSITE" id="PS51767">
    <property type="entry name" value="PEPTIDASE_A1"/>
    <property type="match status" value="1"/>
</dbReference>
<protein>
    <recommendedName>
        <fullName evidence="7">Peptidase A1 domain-containing protein</fullName>
    </recommendedName>
</protein>
<dbReference type="KEGG" id="sbi:8083526"/>
<keyword evidence="9" id="KW-1185">Reference proteome</keyword>
<keyword evidence="5" id="KW-0325">Glycoprotein</keyword>
<keyword evidence="4" id="KW-0378">Hydrolase</keyword>
<keyword evidence="6" id="KW-0732">Signal</keyword>
<dbReference type="SUPFAM" id="SSF50630">
    <property type="entry name" value="Acid proteases"/>
    <property type="match status" value="1"/>
</dbReference>
<evidence type="ECO:0000313" key="8">
    <source>
        <dbReference type="EMBL" id="OQU80622.1"/>
    </source>
</evidence>
<dbReference type="Gene3D" id="2.40.70.10">
    <property type="entry name" value="Acid Proteases"/>
    <property type="match status" value="2"/>
</dbReference>
<dbReference type="InterPro" id="IPR034161">
    <property type="entry name" value="Pepsin-like_plant"/>
</dbReference>
<evidence type="ECO:0000256" key="3">
    <source>
        <dbReference type="ARBA" id="ARBA00022750"/>
    </source>
</evidence>
<evidence type="ECO:0000256" key="6">
    <source>
        <dbReference type="SAM" id="SignalP"/>
    </source>
</evidence>
<dbReference type="InParanoid" id="A0A1Z5RA28"/>
<feature type="chain" id="PRO_5011119039" description="Peptidase A1 domain-containing protein" evidence="6">
    <location>
        <begin position="25"/>
        <end position="445"/>
    </location>
</feature>
<organism evidence="8 9">
    <name type="scientific">Sorghum bicolor</name>
    <name type="common">Sorghum</name>
    <name type="synonym">Sorghum vulgare</name>
    <dbReference type="NCBI Taxonomy" id="4558"/>
    <lineage>
        <taxon>Eukaryota</taxon>
        <taxon>Viridiplantae</taxon>
        <taxon>Streptophyta</taxon>
        <taxon>Embryophyta</taxon>
        <taxon>Tracheophyta</taxon>
        <taxon>Spermatophyta</taxon>
        <taxon>Magnoliopsida</taxon>
        <taxon>Liliopsida</taxon>
        <taxon>Poales</taxon>
        <taxon>Poaceae</taxon>
        <taxon>PACMAD clade</taxon>
        <taxon>Panicoideae</taxon>
        <taxon>Andropogonodae</taxon>
        <taxon>Andropogoneae</taxon>
        <taxon>Sorghinae</taxon>
        <taxon>Sorghum</taxon>
    </lineage>
</organism>
<evidence type="ECO:0000259" key="7">
    <source>
        <dbReference type="PROSITE" id="PS51767"/>
    </source>
</evidence>
<evidence type="ECO:0000256" key="1">
    <source>
        <dbReference type="ARBA" id="ARBA00007447"/>
    </source>
</evidence>
<dbReference type="Pfam" id="PF14543">
    <property type="entry name" value="TAXi_N"/>
    <property type="match status" value="1"/>
</dbReference>
<dbReference type="OrthoDB" id="2747330at2759"/>
<dbReference type="GO" id="GO:0004190">
    <property type="term" value="F:aspartic-type endopeptidase activity"/>
    <property type="evidence" value="ECO:0000318"/>
    <property type="project" value="GO_Central"/>
</dbReference>
<name>A0A1Z5RA28_SORBI</name>
<dbReference type="GO" id="GO:0005576">
    <property type="term" value="C:extracellular region"/>
    <property type="evidence" value="ECO:0000318"/>
    <property type="project" value="GO_Central"/>
</dbReference>
<accession>A0A1Z5RA28</accession>
<dbReference type="Pfam" id="PF14541">
    <property type="entry name" value="TAXi_C"/>
    <property type="match status" value="1"/>
</dbReference>
<dbReference type="PANTHER" id="PTHR47967">
    <property type="entry name" value="OS07G0603500 PROTEIN-RELATED"/>
    <property type="match status" value="1"/>
</dbReference>
<dbReference type="Gramene" id="OQU80622">
    <property type="protein sequence ID" value="OQU80622"/>
    <property type="gene ID" value="SORBI_3007G154300"/>
</dbReference>
<dbReference type="EMBL" id="CM000766">
    <property type="protein sequence ID" value="OQU80622.1"/>
    <property type="molecule type" value="Genomic_DNA"/>
</dbReference>
<reference evidence="9" key="2">
    <citation type="journal article" date="2018" name="Plant J.">
        <title>The Sorghum bicolor reference genome: improved assembly, gene annotations, a transcriptome atlas, and signatures of genome organization.</title>
        <authorList>
            <person name="McCormick R.F."/>
            <person name="Truong S.K."/>
            <person name="Sreedasyam A."/>
            <person name="Jenkins J."/>
            <person name="Shu S."/>
            <person name="Sims D."/>
            <person name="Kennedy M."/>
            <person name="Amirebrahimi M."/>
            <person name="Weers B.D."/>
            <person name="McKinley B."/>
            <person name="Mattison A."/>
            <person name="Morishige D.T."/>
            <person name="Grimwood J."/>
            <person name="Schmutz J."/>
            <person name="Mullet J.E."/>
        </authorList>
    </citation>
    <scope>NUCLEOTIDE SEQUENCE [LARGE SCALE GENOMIC DNA]</scope>
    <source>
        <strain evidence="9">cv. BTx623</strain>
    </source>
</reference>